<evidence type="ECO:0000259" key="1">
    <source>
        <dbReference type="Pfam" id="PF12802"/>
    </source>
</evidence>
<dbReference type="InterPro" id="IPR036388">
    <property type="entry name" value="WH-like_DNA-bd_sf"/>
</dbReference>
<evidence type="ECO:0000313" key="2">
    <source>
        <dbReference type="EMBL" id="HGQ73975.1"/>
    </source>
</evidence>
<sequence>MDVLFMPSRGIRAEDLIYRELIENPGSVFYQNELCRKLGVNSKTVSKVLRKFEERGIIKREKAYRSGKITYRIIVLKKEIEQGNSLSTTTTKTSLDMFIDIPCFSCIHMDNCYEGGYYEPKYCPWIKEWLEANIKK</sequence>
<accession>A0A7C4JN85</accession>
<organism evidence="2">
    <name type="scientific">Staphylothermus marinus</name>
    <dbReference type="NCBI Taxonomy" id="2280"/>
    <lineage>
        <taxon>Archaea</taxon>
        <taxon>Thermoproteota</taxon>
        <taxon>Thermoprotei</taxon>
        <taxon>Desulfurococcales</taxon>
        <taxon>Desulfurococcaceae</taxon>
        <taxon>Staphylothermus</taxon>
    </lineage>
</organism>
<dbReference type="InterPro" id="IPR036390">
    <property type="entry name" value="WH_DNA-bd_sf"/>
</dbReference>
<dbReference type="AlphaFoldDB" id="A0A7C4JN85"/>
<gene>
    <name evidence="2" type="ORF">ENU20_02730</name>
</gene>
<dbReference type="CDD" id="cd00090">
    <property type="entry name" value="HTH_ARSR"/>
    <property type="match status" value="1"/>
</dbReference>
<reference evidence="2" key="1">
    <citation type="journal article" date="2020" name="mSystems">
        <title>Genome- and Community-Level Interaction Insights into Carbon Utilization and Element Cycling Functions of Hydrothermarchaeota in Hydrothermal Sediment.</title>
        <authorList>
            <person name="Zhou Z."/>
            <person name="Liu Y."/>
            <person name="Xu W."/>
            <person name="Pan J."/>
            <person name="Luo Z.H."/>
            <person name="Li M."/>
        </authorList>
    </citation>
    <scope>NUCLEOTIDE SEQUENCE [LARGE SCALE GENOMIC DNA]</scope>
    <source>
        <strain evidence="2">SpSt-648</strain>
    </source>
</reference>
<dbReference type="Gene3D" id="1.10.10.10">
    <property type="entry name" value="Winged helix-like DNA-binding domain superfamily/Winged helix DNA-binding domain"/>
    <property type="match status" value="1"/>
</dbReference>
<dbReference type="SUPFAM" id="SSF46785">
    <property type="entry name" value="Winged helix' DNA-binding domain"/>
    <property type="match status" value="1"/>
</dbReference>
<name>A0A7C4JN85_STAMA</name>
<dbReference type="InterPro" id="IPR011991">
    <property type="entry name" value="ArsR-like_HTH"/>
</dbReference>
<dbReference type="Pfam" id="PF12802">
    <property type="entry name" value="MarR_2"/>
    <property type="match status" value="1"/>
</dbReference>
<dbReference type="InterPro" id="IPR000835">
    <property type="entry name" value="HTH_MarR-typ"/>
</dbReference>
<proteinExistence type="predicted"/>
<dbReference type="GO" id="GO:0003700">
    <property type="term" value="F:DNA-binding transcription factor activity"/>
    <property type="evidence" value="ECO:0007669"/>
    <property type="project" value="InterPro"/>
</dbReference>
<dbReference type="EMBL" id="DTBP01000017">
    <property type="protein sequence ID" value="HGQ73975.1"/>
    <property type="molecule type" value="Genomic_DNA"/>
</dbReference>
<protein>
    <submittedName>
        <fullName evidence="2">MarR family transcriptional regulator</fullName>
    </submittedName>
</protein>
<comment type="caution">
    <text evidence="2">The sequence shown here is derived from an EMBL/GenBank/DDBJ whole genome shotgun (WGS) entry which is preliminary data.</text>
</comment>
<feature type="domain" description="HTH marR-type" evidence="1">
    <location>
        <begin position="20"/>
        <end position="65"/>
    </location>
</feature>